<name>A0A8H7PJU8_MORIS</name>
<sequence>MATVQRSERILRSRNDFLNARLEQETSKSLLNKIVSLKMLGASPTFEKPHRIESVRIIERNTALNERQLTSMSPNSFKKYMLRKAIASYCEDEQEWHKWIRQLRWAYNSVLHETHSFERISESYNGDLGAERRVLLNITMARRRVAKLFEELLQFLRQSRSDTGYEDHAARYLTVLSTTPVSVNHDMEYPGPSQNSGSRND</sequence>
<dbReference type="EMBL" id="JAEPQZ010000011">
    <property type="protein sequence ID" value="KAG2175454.1"/>
    <property type="molecule type" value="Genomic_DNA"/>
</dbReference>
<evidence type="ECO:0000313" key="2">
    <source>
        <dbReference type="Proteomes" id="UP000654370"/>
    </source>
</evidence>
<evidence type="ECO:0000313" key="1">
    <source>
        <dbReference type="EMBL" id="KAG2175454.1"/>
    </source>
</evidence>
<proteinExistence type="predicted"/>
<accession>A0A8H7PJU8</accession>
<dbReference type="AlphaFoldDB" id="A0A8H7PJU8"/>
<dbReference type="Proteomes" id="UP000654370">
    <property type="component" value="Unassembled WGS sequence"/>
</dbReference>
<comment type="caution">
    <text evidence="1">The sequence shown here is derived from an EMBL/GenBank/DDBJ whole genome shotgun (WGS) entry which is preliminary data.</text>
</comment>
<keyword evidence="2" id="KW-1185">Reference proteome</keyword>
<protein>
    <submittedName>
        <fullName evidence="1">Uncharacterized protein</fullName>
    </submittedName>
</protein>
<reference evidence="1" key="1">
    <citation type="submission" date="2020-12" db="EMBL/GenBank/DDBJ databases">
        <title>Metabolic potential, ecology and presence of endohyphal bacteria is reflected in genomic diversity of Mucoromycotina.</title>
        <authorList>
            <person name="Muszewska A."/>
            <person name="Okrasinska A."/>
            <person name="Steczkiewicz K."/>
            <person name="Drgas O."/>
            <person name="Orlowska M."/>
            <person name="Perlinska-Lenart U."/>
            <person name="Aleksandrzak-Piekarczyk T."/>
            <person name="Szatraj K."/>
            <person name="Zielenkiewicz U."/>
            <person name="Pilsyk S."/>
            <person name="Malc E."/>
            <person name="Mieczkowski P."/>
            <person name="Kruszewska J.S."/>
            <person name="Biernat P."/>
            <person name="Pawlowska J."/>
        </authorList>
    </citation>
    <scope>NUCLEOTIDE SEQUENCE</scope>
    <source>
        <strain evidence="1">WA0000067209</strain>
    </source>
</reference>
<organism evidence="1 2">
    <name type="scientific">Mortierella isabellina</name>
    <name type="common">Filamentous fungus</name>
    <name type="synonym">Umbelopsis isabellina</name>
    <dbReference type="NCBI Taxonomy" id="91625"/>
    <lineage>
        <taxon>Eukaryota</taxon>
        <taxon>Fungi</taxon>
        <taxon>Fungi incertae sedis</taxon>
        <taxon>Mucoromycota</taxon>
        <taxon>Mucoromycotina</taxon>
        <taxon>Umbelopsidomycetes</taxon>
        <taxon>Umbelopsidales</taxon>
        <taxon>Umbelopsidaceae</taxon>
        <taxon>Umbelopsis</taxon>
    </lineage>
</organism>
<gene>
    <name evidence="1" type="ORF">INT43_001101</name>
</gene>